<evidence type="ECO:0000313" key="2">
    <source>
        <dbReference type="EMBL" id="KAL1608964.1"/>
    </source>
</evidence>
<evidence type="ECO:0000256" key="1">
    <source>
        <dbReference type="SAM" id="Coils"/>
    </source>
</evidence>
<dbReference type="EMBL" id="JAKIXB020000005">
    <property type="protein sequence ID" value="KAL1608964.1"/>
    <property type="molecule type" value="Genomic_DNA"/>
</dbReference>
<name>A0ABR3RX02_9PLEO</name>
<proteinExistence type="predicted"/>
<dbReference type="Proteomes" id="UP001521222">
    <property type="component" value="Unassembled WGS sequence"/>
</dbReference>
<protein>
    <submittedName>
        <fullName evidence="2">Uncharacterized protein</fullName>
    </submittedName>
</protein>
<organism evidence="2 3">
    <name type="scientific">Nothophoma quercina</name>
    <dbReference type="NCBI Taxonomy" id="749835"/>
    <lineage>
        <taxon>Eukaryota</taxon>
        <taxon>Fungi</taxon>
        <taxon>Dikarya</taxon>
        <taxon>Ascomycota</taxon>
        <taxon>Pezizomycotina</taxon>
        <taxon>Dothideomycetes</taxon>
        <taxon>Pleosporomycetidae</taxon>
        <taxon>Pleosporales</taxon>
        <taxon>Pleosporineae</taxon>
        <taxon>Didymellaceae</taxon>
        <taxon>Nothophoma</taxon>
    </lineage>
</organism>
<sequence length="91" mass="10749">MALIEQIQTRSKNGWRWIRHKTRKYRWGAKAGADITRHVVVHHVDDITGKATGLATVEKLEKRVRRVEREVPKLQREISDKEREIIQKVLT</sequence>
<reference evidence="2 3" key="1">
    <citation type="submission" date="2024-02" db="EMBL/GenBank/DDBJ databases">
        <title>De novo assembly and annotation of 12 fungi associated with fruit tree decline syndrome in Ontario, Canada.</title>
        <authorList>
            <person name="Sulman M."/>
            <person name="Ellouze W."/>
            <person name="Ilyukhin E."/>
        </authorList>
    </citation>
    <scope>NUCLEOTIDE SEQUENCE [LARGE SCALE GENOMIC DNA]</scope>
    <source>
        <strain evidence="2 3">M97-236</strain>
    </source>
</reference>
<evidence type="ECO:0000313" key="3">
    <source>
        <dbReference type="Proteomes" id="UP001521222"/>
    </source>
</evidence>
<comment type="caution">
    <text evidence="2">The sequence shown here is derived from an EMBL/GenBank/DDBJ whole genome shotgun (WGS) entry which is preliminary data.</text>
</comment>
<keyword evidence="3" id="KW-1185">Reference proteome</keyword>
<gene>
    <name evidence="2" type="ORF">SLS59_002156</name>
</gene>
<keyword evidence="1" id="KW-0175">Coiled coil</keyword>
<feature type="coiled-coil region" evidence="1">
    <location>
        <begin position="50"/>
        <end position="84"/>
    </location>
</feature>
<accession>A0ABR3RX02</accession>